<dbReference type="KEGG" id="apln:108734892"/>
<proteinExistence type="predicted"/>
<dbReference type="RefSeq" id="XP_018322154.1">
    <property type="nucleotide sequence ID" value="XM_018466652.1"/>
</dbReference>
<dbReference type="SMART" id="SM00356">
    <property type="entry name" value="ZnF_C3H1"/>
    <property type="match status" value="1"/>
</dbReference>
<accession>A0A1W4WDY9</accession>
<dbReference type="STRING" id="224129.A0A1W4WDY9"/>
<dbReference type="GO" id="GO:0031965">
    <property type="term" value="C:nuclear membrane"/>
    <property type="evidence" value="ECO:0007669"/>
    <property type="project" value="UniProtKB-SubCell"/>
</dbReference>
<evidence type="ECO:0000313" key="13">
    <source>
        <dbReference type="RefSeq" id="XP_018322154.1"/>
    </source>
</evidence>
<evidence type="ECO:0000256" key="7">
    <source>
        <dbReference type="ARBA" id="ARBA00039886"/>
    </source>
</evidence>
<evidence type="ECO:0000256" key="6">
    <source>
        <dbReference type="ARBA" id="ARBA00037262"/>
    </source>
</evidence>
<feature type="compositionally biased region" description="Low complexity" evidence="10">
    <location>
        <begin position="380"/>
        <end position="407"/>
    </location>
</feature>
<evidence type="ECO:0000256" key="1">
    <source>
        <dbReference type="ARBA" id="ARBA00004335"/>
    </source>
</evidence>
<dbReference type="InterPro" id="IPR000571">
    <property type="entry name" value="Znf_CCCH"/>
</dbReference>
<dbReference type="InterPro" id="IPR051767">
    <property type="entry name" value="Nucleoporin_NUP42"/>
</dbReference>
<feature type="region of interest" description="Disordered" evidence="10">
    <location>
        <begin position="436"/>
        <end position="470"/>
    </location>
</feature>
<feature type="domain" description="C3H1-type" evidence="11">
    <location>
        <begin position="1"/>
        <end position="25"/>
    </location>
</feature>
<evidence type="ECO:0000313" key="12">
    <source>
        <dbReference type="Proteomes" id="UP000192223"/>
    </source>
</evidence>
<comment type="subcellular location">
    <subcellularLocation>
        <location evidence="1">Nucleus membrane</location>
        <topology evidence="1">Peripheral membrane protein</topology>
        <orientation evidence="1">Cytoplasmic side</orientation>
    </subcellularLocation>
</comment>
<dbReference type="Pfam" id="PF18044">
    <property type="entry name" value="zf-CCCH_4"/>
    <property type="match status" value="1"/>
</dbReference>
<evidence type="ECO:0000256" key="3">
    <source>
        <dbReference type="ARBA" id="ARBA00022771"/>
    </source>
</evidence>
<evidence type="ECO:0000256" key="2">
    <source>
        <dbReference type="ARBA" id="ARBA00022723"/>
    </source>
</evidence>
<keyword evidence="3 9" id="KW-0863">Zinc-finger</keyword>
<evidence type="ECO:0000256" key="9">
    <source>
        <dbReference type="PROSITE-ProRule" id="PRU00723"/>
    </source>
</evidence>
<feature type="region of interest" description="Disordered" evidence="10">
    <location>
        <begin position="380"/>
        <end position="416"/>
    </location>
</feature>
<dbReference type="Proteomes" id="UP000192223">
    <property type="component" value="Unplaced"/>
</dbReference>
<feature type="zinc finger region" description="C3H1-type" evidence="9">
    <location>
        <begin position="1"/>
        <end position="25"/>
    </location>
</feature>
<dbReference type="InterPro" id="IPR041367">
    <property type="entry name" value="Znf-CCCH_4"/>
</dbReference>
<feature type="compositionally biased region" description="Low complexity" evidence="10">
    <location>
        <begin position="150"/>
        <end position="162"/>
    </location>
</feature>
<dbReference type="PANTHER" id="PTHR46527">
    <property type="entry name" value="NUCLEOPORIN-LIKE PROTEIN 2"/>
    <property type="match status" value="1"/>
</dbReference>
<gene>
    <name evidence="13" type="primary">LOC108734892</name>
</gene>
<keyword evidence="12" id="KW-1185">Reference proteome</keyword>
<dbReference type="GeneID" id="108734892"/>
<feature type="region of interest" description="Disordered" evidence="10">
    <location>
        <begin position="223"/>
        <end position="245"/>
    </location>
</feature>
<keyword evidence="4 9" id="KW-0862">Zinc</keyword>
<reference evidence="13" key="1">
    <citation type="submission" date="2025-08" db="UniProtKB">
        <authorList>
            <consortium name="RefSeq"/>
        </authorList>
    </citation>
    <scope>IDENTIFICATION</scope>
    <source>
        <tissue evidence="13">Entire body</tissue>
    </source>
</reference>
<sequence length="498" mass="54324">MVICKYFLQGNCRFGTSCKFDHNIGDNIQSYTSVLRQQNASQATNAPNIDINMLVQSVSNDMQAAEKGGQWLFSCYAPFKEKSNFPGFEDKSFEELRLAFYEAQKNGTLDQYKQQLQMLMQDVMAKTRALQNPSADVVNIIKNIYNSPSSSNTSSSFGSSPFATTQNSPFGGPRSVQTGSLLGNNKQQSQTFGSNQSASQGFSSQSSKSIFAQANQKLFGNSNAPQQSSIFGGTQQGSGFGQVNSNQGVFRSNLVQQSQPQNLAFSNTGTSHPFAQNSPFATSQFQTQSVAGSSPFQAASQQPFGAQVTQNFNSNKQFANATTSLNTPTSVSSFTNQQQNSAFNNPNQNIFASQVQNQIQQQMLSGQQINVNQNQASFSNQNQTQNIPPFSNQSQNQNQSSLFGNQNTNLGGSTTGKAIAQTATPFCSTAPVHYPNSQSHSSSIFSSTQGNTVVENEREESFYSKPQDLSEDERKCFESSEFEFGKIPEKPPAINFCF</sequence>
<feature type="compositionally biased region" description="Low complexity" evidence="10">
    <location>
        <begin position="437"/>
        <end position="447"/>
    </location>
</feature>
<comment type="function">
    <text evidence="6">Required for the export of mRNAs containing poly(A) tails from the nucleus into the cytoplasm.</text>
</comment>
<evidence type="ECO:0000256" key="5">
    <source>
        <dbReference type="ARBA" id="ARBA00023242"/>
    </source>
</evidence>
<keyword evidence="2 9" id="KW-0479">Metal-binding</keyword>
<dbReference type="SUPFAM" id="SSF90229">
    <property type="entry name" value="CCCH zinc finger"/>
    <property type="match status" value="1"/>
</dbReference>
<dbReference type="OrthoDB" id="20729at2759"/>
<evidence type="ECO:0000256" key="4">
    <source>
        <dbReference type="ARBA" id="ARBA00022833"/>
    </source>
</evidence>
<name>A0A1W4WDY9_AGRPL</name>
<keyword evidence="5" id="KW-0539">Nucleus</keyword>
<dbReference type="InterPro" id="IPR036855">
    <property type="entry name" value="Znf_CCCH_sf"/>
</dbReference>
<dbReference type="GO" id="GO:0008270">
    <property type="term" value="F:zinc ion binding"/>
    <property type="evidence" value="ECO:0007669"/>
    <property type="project" value="UniProtKB-KW"/>
</dbReference>
<feature type="compositionally biased region" description="Low complexity" evidence="10">
    <location>
        <begin position="192"/>
        <end position="204"/>
    </location>
</feature>
<feature type="region of interest" description="Disordered" evidence="10">
    <location>
        <begin position="150"/>
        <end position="204"/>
    </location>
</feature>
<dbReference type="PROSITE" id="PS50103">
    <property type="entry name" value="ZF_C3H1"/>
    <property type="match status" value="1"/>
</dbReference>
<dbReference type="PANTHER" id="PTHR46527:SF1">
    <property type="entry name" value="NUCLEOPORIN NUP42"/>
    <property type="match status" value="1"/>
</dbReference>
<dbReference type="Gene3D" id="4.10.1000.10">
    <property type="entry name" value="Zinc finger, CCCH-type"/>
    <property type="match status" value="1"/>
</dbReference>
<evidence type="ECO:0000259" key="11">
    <source>
        <dbReference type="PROSITE" id="PS50103"/>
    </source>
</evidence>
<evidence type="ECO:0000256" key="8">
    <source>
        <dbReference type="ARBA" id="ARBA00042384"/>
    </source>
</evidence>
<dbReference type="FunCoup" id="A0A1W4WDY9">
    <property type="interactions" value="82"/>
</dbReference>
<dbReference type="AlphaFoldDB" id="A0A1W4WDY9"/>
<feature type="compositionally biased region" description="Polar residues" evidence="10">
    <location>
        <begin position="163"/>
        <end position="191"/>
    </location>
</feature>
<evidence type="ECO:0000256" key="10">
    <source>
        <dbReference type="SAM" id="MobiDB-lite"/>
    </source>
</evidence>
<dbReference type="InParanoid" id="A0A1W4WDY9"/>
<organism evidence="12 13">
    <name type="scientific">Agrilus planipennis</name>
    <name type="common">Emerald ash borer</name>
    <name type="synonym">Agrilus marcopoli</name>
    <dbReference type="NCBI Taxonomy" id="224129"/>
    <lineage>
        <taxon>Eukaryota</taxon>
        <taxon>Metazoa</taxon>
        <taxon>Ecdysozoa</taxon>
        <taxon>Arthropoda</taxon>
        <taxon>Hexapoda</taxon>
        <taxon>Insecta</taxon>
        <taxon>Pterygota</taxon>
        <taxon>Neoptera</taxon>
        <taxon>Endopterygota</taxon>
        <taxon>Coleoptera</taxon>
        <taxon>Polyphaga</taxon>
        <taxon>Elateriformia</taxon>
        <taxon>Buprestoidea</taxon>
        <taxon>Buprestidae</taxon>
        <taxon>Agrilinae</taxon>
        <taxon>Agrilus</taxon>
    </lineage>
</organism>
<protein>
    <recommendedName>
        <fullName evidence="7">Nucleoporin NUP42</fullName>
    </recommendedName>
    <alternativeName>
        <fullName evidence="8">Nucleoporin-like protein 2</fullName>
    </alternativeName>
</protein>